<dbReference type="PANTHER" id="PTHR10907">
    <property type="entry name" value="REGUCALCIN"/>
    <property type="match status" value="1"/>
</dbReference>
<gene>
    <name evidence="2" type="ORF">KRR39_01715</name>
</gene>
<proteinExistence type="predicted"/>
<dbReference type="AlphaFoldDB" id="A0A975SZ18"/>
<feature type="domain" description="SMP-30/Gluconolactonase/LRE-like region" evidence="1">
    <location>
        <begin position="15"/>
        <end position="257"/>
    </location>
</feature>
<dbReference type="GO" id="GO:0004341">
    <property type="term" value="F:gluconolactonase activity"/>
    <property type="evidence" value="ECO:0007669"/>
    <property type="project" value="TreeGrafter"/>
</dbReference>
<dbReference type="InterPro" id="IPR013658">
    <property type="entry name" value="SGL"/>
</dbReference>
<evidence type="ECO:0000313" key="2">
    <source>
        <dbReference type="EMBL" id="QWZ08608.1"/>
    </source>
</evidence>
<dbReference type="RefSeq" id="WP_216940170.1">
    <property type="nucleotide sequence ID" value="NZ_CP077062.1"/>
</dbReference>
<dbReference type="GO" id="GO:0005509">
    <property type="term" value="F:calcium ion binding"/>
    <property type="evidence" value="ECO:0007669"/>
    <property type="project" value="TreeGrafter"/>
</dbReference>
<accession>A0A975SZ18</accession>
<name>A0A975SZ18_9ACTN</name>
<evidence type="ECO:0000313" key="3">
    <source>
        <dbReference type="Proteomes" id="UP000683575"/>
    </source>
</evidence>
<protein>
    <submittedName>
        <fullName evidence="2">SMP-30/gluconolactonase/LRE family protein</fullName>
    </submittedName>
</protein>
<dbReference type="KEGG" id="nps:KRR39_01715"/>
<evidence type="ECO:0000259" key="1">
    <source>
        <dbReference type="Pfam" id="PF08450"/>
    </source>
</evidence>
<dbReference type="EMBL" id="CP077062">
    <property type="protein sequence ID" value="QWZ08608.1"/>
    <property type="molecule type" value="Genomic_DNA"/>
</dbReference>
<keyword evidence="3" id="KW-1185">Reference proteome</keyword>
<dbReference type="Proteomes" id="UP000683575">
    <property type="component" value="Chromosome"/>
</dbReference>
<organism evidence="2 3">
    <name type="scientific">Nocardioides panacis</name>
    <dbReference type="NCBI Taxonomy" id="2849501"/>
    <lineage>
        <taxon>Bacteria</taxon>
        <taxon>Bacillati</taxon>
        <taxon>Actinomycetota</taxon>
        <taxon>Actinomycetes</taxon>
        <taxon>Propionibacteriales</taxon>
        <taxon>Nocardioidaceae</taxon>
        <taxon>Nocardioides</taxon>
    </lineage>
</organism>
<dbReference type="Pfam" id="PF08450">
    <property type="entry name" value="SGL"/>
    <property type="match status" value="1"/>
</dbReference>
<dbReference type="PANTHER" id="PTHR10907:SF47">
    <property type="entry name" value="REGUCALCIN"/>
    <property type="match status" value="1"/>
</dbReference>
<sequence>MLTQDDVLVHGAGDLCEGPCWDVGTKTLVWVDILAGAVNVVDPVSGTSARHLLGTPVGAVAPRAHGGWVAAVERGFLLLDGAWRPEGDVVPAPGQGPGTRFNDGACDPFGHFWAGTLSYDETTGRAALYRFDADGSVREVLAGVTNSNGIAWSPDGTEMYYVDTGRGSLDRLELDPADGSIVGRTTLVELMPRDGLPDGLTVDAEGYLWLALWGGGCVRRYTPRGELDREVRLPVDLVTSVTFGGDGLAELYVTTARDGLSPAQLTEQPLAGSVFRCRPGVQGLAPSTFAG</sequence>
<dbReference type="GO" id="GO:0019853">
    <property type="term" value="P:L-ascorbic acid biosynthetic process"/>
    <property type="evidence" value="ECO:0007669"/>
    <property type="project" value="TreeGrafter"/>
</dbReference>
<reference evidence="2" key="1">
    <citation type="submission" date="2021-06" db="EMBL/GenBank/DDBJ databases">
        <title>Complete genome sequence of Nocardioides sp. G188.</title>
        <authorList>
            <person name="Im W.-T."/>
        </authorList>
    </citation>
    <scope>NUCLEOTIDE SEQUENCE</scope>
    <source>
        <strain evidence="2">G188</strain>
    </source>
</reference>